<sequence length="157" mass="18019">MANQQEQVKYTQEMLEEAVNLVRHKAISLNEASRSFGIPLSTLGDKVRGRRPIKARSKFLLISEEEQRVVDWLVLYAQRSLGRTVDDLKMKVKEVLELRGDEGRRGDGLPGKDWVLSFRKHHPELSIRTPQALGKERALINAEDVERWFAGARTRIS</sequence>
<keyword evidence="2" id="KW-0539">Nucleus</keyword>
<evidence type="ECO:0000313" key="4">
    <source>
        <dbReference type="EMBL" id="GFR74473.1"/>
    </source>
</evidence>
<dbReference type="AlphaFoldDB" id="A0AAV4FMD9"/>
<feature type="domain" description="HTH CENPB-type" evidence="3">
    <location>
        <begin position="53"/>
        <end position="128"/>
    </location>
</feature>
<organism evidence="4 5">
    <name type="scientific">Elysia marginata</name>
    <dbReference type="NCBI Taxonomy" id="1093978"/>
    <lineage>
        <taxon>Eukaryota</taxon>
        <taxon>Metazoa</taxon>
        <taxon>Spiralia</taxon>
        <taxon>Lophotrochozoa</taxon>
        <taxon>Mollusca</taxon>
        <taxon>Gastropoda</taxon>
        <taxon>Heterobranchia</taxon>
        <taxon>Euthyneura</taxon>
        <taxon>Panpulmonata</taxon>
        <taxon>Sacoglossa</taxon>
        <taxon>Placobranchoidea</taxon>
        <taxon>Plakobranchidae</taxon>
        <taxon>Elysia</taxon>
    </lineage>
</organism>
<gene>
    <name evidence="4" type="ORF">ElyMa_000431100</name>
</gene>
<dbReference type="PROSITE" id="PS51253">
    <property type="entry name" value="HTH_CENPB"/>
    <property type="match status" value="1"/>
</dbReference>
<evidence type="ECO:0000256" key="1">
    <source>
        <dbReference type="ARBA" id="ARBA00023125"/>
    </source>
</evidence>
<keyword evidence="5" id="KW-1185">Reference proteome</keyword>
<comment type="caution">
    <text evidence="4">The sequence shown here is derived from an EMBL/GenBank/DDBJ whole genome shotgun (WGS) entry which is preliminary data.</text>
</comment>
<name>A0AAV4FMD9_9GAST</name>
<proteinExistence type="predicted"/>
<keyword evidence="1" id="KW-0238">DNA-binding</keyword>
<dbReference type="InterPro" id="IPR007889">
    <property type="entry name" value="HTH_Psq"/>
</dbReference>
<protein>
    <submittedName>
        <fullName evidence="4">Tigger transposable element-derived protein 6-like protein</fullName>
    </submittedName>
</protein>
<reference evidence="4 5" key="1">
    <citation type="journal article" date="2021" name="Elife">
        <title>Chloroplast acquisition without the gene transfer in kleptoplastic sea slugs, Plakobranchus ocellatus.</title>
        <authorList>
            <person name="Maeda T."/>
            <person name="Takahashi S."/>
            <person name="Yoshida T."/>
            <person name="Shimamura S."/>
            <person name="Takaki Y."/>
            <person name="Nagai Y."/>
            <person name="Toyoda A."/>
            <person name="Suzuki Y."/>
            <person name="Arimoto A."/>
            <person name="Ishii H."/>
            <person name="Satoh N."/>
            <person name="Nishiyama T."/>
            <person name="Hasebe M."/>
            <person name="Maruyama T."/>
            <person name="Minagawa J."/>
            <person name="Obokata J."/>
            <person name="Shigenobu S."/>
        </authorList>
    </citation>
    <scope>NUCLEOTIDE SEQUENCE [LARGE SCALE GENOMIC DNA]</scope>
</reference>
<accession>A0AAV4FMD9</accession>
<dbReference type="InterPro" id="IPR006600">
    <property type="entry name" value="HTH_CenpB_DNA-bd_dom"/>
</dbReference>
<dbReference type="Gene3D" id="1.10.10.60">
    <property type="entry name" value="Homeodomain-like"/>
    <property type="match status" value="1"/>
</dbReference>
<dbReference type="EMBL" id="BMAT01000850">
    <property type="protein sequence ID" value="GFR74473.1"/>
    <property type="molecule type" value="Genomic_DNA"/>
</dbReference>
<dbReference type="GO" id="GO:0003677">
    <property type="term" value="F:DNA binding"/>
    <property type="evidence" value="ECO:0007669"/>
    <property type="project" value="UniProtKB-KW"/>
</dbReference>
<dbReference type="Pfam" id="PF05225">
    <property type="entry name" value="HTH_psq"/>
    <property type="match status" value="1"/>
</dbReference>
<dbReference type="Proteomes" id="UP000762676">
    <property type="component" value="Unassembled WGS sequence"/>
</dbReference>
<dbReference type="InterPro" id="IPR009057">
    <property type="entry name" value="Homeodomain-like_sf"/>
</dbReference>
<evidence type="ECO:0000256" key="2">
    <source>
        <dbReference type="ARBA" id="ARBA00023242"/>
    </source>
</evidence>
<evidence type="ECO:0000259" key="3">
    <source>
        <dbReference type="PROSITE" id="PS51253"/>
    </source>
</evidence>
<dbReference type="SUPFAM" id="SSF46689">
    <property type="entry name" value="Homeodomain-like"/>
    <property type="match status" value="1"/>
</dbReference>
<evidence type="ECO:0000313" key="5">
    <source>
        <dbReference type="Proteomes" id="UP000762676"/>
    </source>
</evidence>